<dbReference type="Proteomes" id="UP000183561">
    <property type="component" value="Unassembled WGS sequence"/>
</dbReference>
<dbReference type="InterPro" id="IPR029058">
    <property type="entry name" value="AB_hydrolase_fold"/>
</dbReference>
<evidence type="ECO:0000313" key="3">
    <source>
        <dbReference type="Proteomes" id="UP000183561"/>
    </source>
</evidence>
<dbReference type="GO" id="GO:0003824">
    <property type="term" value="F:catalytic activity"/>
    <property type="evidence" value="ECO:0007669"/>
    <property type="project" value="UniProtKB-ARBA"/>
</dbReference>
<dbReference type="InterPro" id="IPR000073">
    <property type="entry name" value="AB_hydrolase_1"/>
</dbReference>
<accession>A0A1H5C7M1</accession>
<evidence type="ECO:0000259" key="1">
    <source>
        <dbReference type="Pfam" id="PF12697"/>
    </source>
</evidence>
<proteinExistence type="predicted"/>
<feature type="domain" description="AB hydrolase-1" evidence="1">
    <location>
        <begin position="34"/>
        <end position="271"/>
    </location>
</feature>
<dbReference type="Pfam" id="PF12697">
    <property type="entry name" value="Abhydrolase_6"/>
    <property type="match status" value="1"/>
</dbReference>
<dbReference type="EMBL" id="FNSV01000005">
    <property type="protein sequence ID" value="SED62803.1"/>
    <property type="molecule type" value="Genomic_DNA"/>
</dbReference>
<dbReference type="AlphaFoldDB" id="A0A1H5C7M1"/>
<dbReference type="InterPro" id="IPR050266">
    <property type="entry name" value="AB_hydrolase_sf"/>
</dbReference>
<dbReference type="Gene3D" id="3.40.50.1820">
    <property type="entry name" value="alpha/beta hydrolase"/>
    <property type="match status" value="1"/>
</dbReference>
<dbReference type="PANTHER" id="PTHR43798">
    <property type="entry name" value="MONOACYLGLYCEROL LIPASE"/>
    <property type="match status" value="1"/>
</dbReference>
<evidence type="ECO:0000313" key="2">
    <source>
        <dbReference type="EMBL" id="SED62803.1"/>
    </source>
</evidence>
<gene>
    <name evidence="2" type="ORF">SAMN04490239_9053</name>
</gene>
<sequence length="290" mass="31844">MPVESKSSFVLIADRRLHYCTAGDGSVSVFFEAGMGKSRSTWSLVQPLVAEFAHTIVYDRAGHGLSDPDETGRDFDRILDDHLAVLDATVDRPCVVVGHSYGGPVVRVAANRRPDTIKAVALVDEVSEICKPERMMAAMRGASVLYGSQVILARLKLLRPLLGKSYYRFLQGAALKEAVDEGSTMNSVRAARAEWRAFRESFTALHDSGPHIPDVSLTTISSNRIPPEKDRDRDFLGIAHRRTAELSPSGRHVYSVNRHHYIPLVEPHLVAQEIRDLVRQVGAAAGPGAQ</sequence>
<protein>
    <submittedName>
        <fullName evidence="2">Pimeloyl-ACP methyl ester carboxylesterase</fullName>
    </submittedName>
</protein>
<reference evidence="3" key="1">
    <citation type="submission" date="2016-10" db="EMBL/GenBank/DDBJ databases">
        <authorList>
            <person name="Varghese N."/>
            <person name="Submissions S."/>
        </authorList>
    </citation>
    <scope>NUCLEOTIDE SEQUENCE [LARGE SCALE GENOMIC DNA]</scope>
    <source>
        <strain evidence="3">DSM 44498</strain>
    </source>
</reference>
<name>A0A1H5C7M1_9NOCA</name>
<dbReference type="SUPFAM" id="SSF53474">
    <property type="entry name" value="alpha/beta-Hydrolases"/>
    <property type="match status" value="1"/>
</dbReference>
<organism evidence="2 3">
    <name type="scientific">Rhodococcus koreensis</name>
    <dbReference type="NCBI Taxonomy" id="99653"/>
    <lineage>
        <taxon>Bacteria</taxon>
        <taxon>Bacillati</taxon>
        <taxon>Actinomycetota</taxon>
        <taxon>Actinomycetes</taxon>
        <taxon>Mycobacteriales</taxon>
        <taxon>Nocardiaceae</taxon>
        <taxon>Rhodococcus</taxon>
    </lineage>
</organism>
<keyword evidence="3" id="KW-1185">Reference proteome</keyword>